<dbReference type="SUPFAM" id="SSF48452">
    <property type="entry name" value="TPR-like"/>
    <property type="match status" value="1"/>
</dbReference>
<evidence type="ECO:0000313" key="8">
    <source>
        <dbReference type="EnsemblPlants" id="Bo7g107440.1"/>
    </source>
</evidence>
<dbReference type="eggNOG" id="KOG1915">
    <property type="taxonomic scope" value="Eukaryota"/>
</dbReference>
<protein>
    <recommendedName>
        <fullName evidence="7">Pre-mRNA-splicing factor Syf1/CRNKL1-like C-terminal HAT-repeats domain-containing protein</fullName>
    </recommendedName>
</protein>
<evidence type="ECO:0000256" key="4">
    <source>
        <dbReference type="ARBA" id="ARBA00022737"/>
    </source>
</evidence>
<dbReference type="PANTHER" id="PTHR11246:SF3">
    <property type="entry name" value="CROOKED NECK-LIKE PROTEIN 1"/>
    <property type="match status" value="1"/>
</dbReference>
<evidence type="ECO:0000256" key="6">
    <source>
        <dbReference type="ARBA" id="ARBA00023242"/>
    </source>
</evidence>
<comment type="subcellular location">
    <subcellularLocation>
        <location evidence="1">Nucleus</location>
    </subcellularLocation>
</comment>
<keyword evidence="9" id="KW-1185">Reference proteome</keyword>
<reference evidence="8" key="2">
    <citation type="submission" date="2015-03" db="UniProtKB">
        <authorList>
            <consortium name="EnsemblPlants"/>
        </authorList>
    </citation>
    <scope>IDENTIFICATION</scope>
</reference>
<evidence type="ECO:0000259" key="7">
    <source>
        <dbReference type="Pfam" id="PF23231"/>
    </source>
</evidence>
<reference evidence="8 9" key="1">
    <citation type="journal article" date="2014" name="Genome Biol.">
        <title>Transcriptome and methylome profiling reveals relics of genome dominance in the mesopolyploid Brassica oleracea.</title>
        <authorList>
            <person name="Parkin I.A."/>
            <person name="Koh C."/>
            <person name="Tang H."/>
            <person name="Robinson S.J."/>
            <person name="Kagale S."/>
            <person name="Clarke W.E."/>
            <person name="Town C.D."/>
            <person name="Nixon J."/>
            <person name="Krishnakumar V."/>
            <person name="Bidwell S.L."/>
            <person name="Denoeud F."/>
            <person name="Belcram H."/>
            <person name="Links M.G."/>
            <person name="Just J."/>
            <person name="Clarke C."/>
            <person name="Bender T."/>
            <person name="Huebert T."/>
            <person name="Mason A.S."/>
            <person name="Pires J.C."/>
            <person name="Barker G."/>
            <person name="Moore J."/>
            <person name="Walley P.G."/>
            <person name="Manoli S."/>
            <person name="Batley J."/>
            <person name="Edwards D."/>
            <person name="Nelson M.N."/>
            <person name="Wang X."/>
            <person name="Paterson A.H."/>
            <person name="King G."/>
            <person name="Bancroft I."/>
            <person name="Chalhoub B."/>
            <person name="Sharpe A.G."/>
        </authorList>
    </citation>
    <scope>NUCLEOTIDE SEQUENCE</scope>
    <source>
        <strain evidence="8 9">cv. TO1000</strain>
    </source>
</reference>
<dbReference type="EnsemblPlants" id="Bo7g107440.1">
    <property type="protein sequence ID" value="Bo7g107440.1"/>
    <property type="gene ID" value="Bo7g107440"/>
</dbReference>
<evidence type="ECO:0000256" key="5">
    <source>
        <dbReference type="ARBA" id="ARBA00023187"/>
    </source>
</evidence>
<dbReference type="SMART" id="SM00386">
    <property type="entry name" value="HAT"/>
    <property type="match status" value="4"/>
</dbReference>
<dbReference type="HOGENOM" id="CLU_1186451_0_0_1"/>
<dbReference type="InterPro" id="IPR011990">
    <property type="entry name" value="TPR-like_helical_dom_sf"/>
</dbReference>
<organism evidence="8 9">
    <name type="scientific">Brassica oleracea var. oleracea</name>
    <dbReference type="NCBI Taxonomy" id="109376"/>
    <lineage>
        <taxon>Eukaryota</taxon>
        <taxon>Viridiplantae</taxon>
        <taxon>Streptophyta</taxon>
        <taxon>Embryophyta</taxon>
        <taxon>Tracheophyta</taxon>
        <taxon>Spermatophyta</taxon>
        <taxon>Magnoliopsida</taxon>
        <taxon>eudicotyledons</taxon>
        <taxon>Gunneridae</taxon>
        <taxon>Pentapetalae</taxon>
        <taxon>rosids</taxon>
        <taxon>malvids</taxon>
        <taxon>Brassicales</taxon>
        <taxon>Brassicaceae</taxon>
        <taxon>Brassiceae</taxon>
        <taxon>Brassica</taxon>
    </lineage>
</organism>
<dbReference type="Gene3D" id="1.25.40.10">
    <property type="entry name" value="Tetratricopeptide repeat domain"/>
    <property type="match status" value="1"/>
</dbReference>
<dbReference type="InterPro" id="IPR045075">
    <property type="entry name" value="Syf1-like"/>
</dbReference>
<dbReference type="Gramene" id="Bo7g107440.1">
    <property type="protein sequence ID" value="Bo7g107440.1"/>
    <property type="gene ID" value="Bo7g107440"/>
</dbReference>
<dbReference type="GO" id="GO:0071007">
    <property type="term" value="C:U2-type catalytic step 2 spliceosome"/>
    <property type="evidence" value="ECO:0007669"/>
    <property type="project" value="TreeGrafter"/>
</dbReference>
<dbReference type="Pfam" id="PF23231">
    <property type="entry name" value="HAT_Syf1_CNRKL1_C"/>
    <property type="match status" value="1"/>
</dbReference>
<keyword evidence="6" id="KW-0539">Nucleus</keyword>
<evidence type="ECO:0000256" key="3">
    <source>
        <dbReference type="ARBA" id="ARBA00022664"/>
    </source>
</evidence>
<dbReference type="PANTHER" id="PTHR11246">
    <property type="entry name" value="PRE-MRNA SPLICING FACTOR"/>
    <property type="match status" value="1"/>
</dbReference>
<dbReference type="GO" id="GO:0000245">
    <property type="term" value="P:spliceosomal complex assembly"/>
    <property type="evidence" value="ECO:0007669"/>
    <property type="project" value="TreeGrafter"/>
</dbReference>
<dbReference type="STRING" id="109376.A0A0D3DF96"/>
<dbReference type="InterPro" id="IPR003107">
    <property type="entry name" value="HAT"/>
</dbReference>
<keyword evidence="3" id="KW-0507">mRNA processing</keyword>
<evidence type="ECO:0000256" key="2">
    <source>
        <dbReference type="ARBA" id="ARBA00008644"/>
    </source>
</evidence>
<dbReference type="GO" id="GO:0071011">
    <property type="term" value="C:precatalytic spliceosome"/>
    <property type="evidence" value="ECO:0007669"/>
    <property type="project" value="TreeGrafter"/>
</dbReference>
<evidence type="ECO:0000256" key="1">
    <source>
        <dbReference type="ARBA" id="ARBA00004123"/>
    </source>
</evidence>
<dbReference type="Proteomes" id="UP000032141">
    <property type="component" value="Chromosome C7"/>
</dbReference>
<keyword evidence="5" id="KW-0508">mRNA splicing</keyword>
<evidence type="ECO:0000313" key="9">
    <source>
        <dbReference type="Proteomes" id="UP000032141"/>
    </source>
</evidence>
<dbReference type="InterPro" id="IPR055430">
    <property type="entry name" value="HAT_Syf1_CNRKL1_C"/>
</dbReference>
<dbReference type="GO" id="GO:0071014">
    <property type="term" value="C:post-mRNA release spliceosomal complex"/>
    <property type="evidence" value="ECO:0007669"/>
    <property type="project" value="TreeGrafter"/>
</dbReference>
<accession>A0A0D3DF96</accession>
<dbReference type="GO" id="GO:0000974">
    <property type="term" value="C:Prp19 complex"/>
    <property type="evidence" value="ECO:0007669"/>
    <property type="project" value="TreeGrafter"/>
</dbReference>
<keyword evidence="4" id="KW-0677">Repeat</keyword>
<name>A0A0D3DF96_BRAOL</name>
<sequence length="234" mass="27374">MSKESSETSFTKGLPDGGVVSYVESEFIAVVLFLHLLLRCWTGPKEDFIPKERAEALYEKFVAFEKRYGGKEGIEDALVGKKRFEYEDEVRKNPLNYDSWFDYLRLEEEEGFTGNKDRIREIYERAVANVPPAEEKRFWINYALYEETETKDVERARDVYSACLKLIPHNKFSFAKIWLLAAQFEIRQLNLTGARQILGNAIGKAPKDKIFKKYIEMELQLANVDRCRKLYEIP</sequence>
<proteinExistence type="inferred from homology"/>
<feature type="domain" description="Pre-mRNA-splicing factor Syf1/CRNKL1-like C-terminal HAT-repeats" evidence="7">
    <location>
        <begin position="89"/>
        <end position="232"/>
    </location>
</feature>
<dbReference type="AlphaFoldDB" id="A0A0D3DF96"/>
<dbReference type="FunFam" id="1.25.40.10:FF:000796">
    <property type="entry name" value="Crooked neck pre-mRNA splicing factor 1"/>
    <property type="match status" value="1"/>
</dbReference>
<comment type="similarity">
    <text evidence="2">Belongs to the crooked-neck family.</text>
</comment>